<dbReference type="EMBL" id="ABAX03000024">
    <property type="protein sequence ID" value="EDR96374.1"/>
    <property type="molecule type" value="Genomic_DNA"/>
</dbReference>
<accession>B0MHN5</accession>
<reference evidence="3" key="1">
    <citation type="submission" date="2007-11" db="EMBL/GenBank/DDBJ databases">
        <authorList>
            <person name="Fulton L."/>
            <person name="Clifton S."/>
            <person name="Fulton B."/>
            <person name="Xu J."/>
            <person name="Minx P."/>
            <person name="Pepin K.H."/>
            <person name="Johnson M."/>
            <person name="Thiruvilangam P."/>
            <person name="Bhonagiri V."/>
            <person name="Nash W.E."/>
            <person name="Mardis E.R."/>
            <person name="Wilson R.K."/>
        </authorList>
    </citation>
    <scope>NUCLEOTIDE SEQUENCE [LARGE SCALE GENOMIC DNA]</scope>
    <source>
        <strain evidence="3">DSM 14662</strain>
    </source>
</reference>
<evidence type="ECO:0000259" key="2">
    <source>
        <dbReference type="Pfam" id="PF19789"/>
    </source>
</evidence>
<evidence type="ECO:0000313" key="3">
    <source>
        <dbReference type="EMBL" id="EDR96374.1"/>
    </source>
</evidence>
<dbReference type="InterPro" id="IPR046240">
    <property type="entry name" value="DUF6273"/>
</dbReference>
<feature type="domain" description="Putative mucin/carbohydrate-binding" evidence="1">
    <location>
        <begin position="534"/>
        <end position="642"/>
    </location>
</feature>
<evidence type="ECO:0000313" key="4">
    <source>
        <dbReference type="Proteomes" id="UP000004935"/>
    </source>
</evidence>
<comment type="caution">
    <text evidence="3">The sequence shown here is derived from an EMBL/GenBank/DDBJ whole genome shotgun (WGS) entry which is preliminary data.</text>
</comment>
<dbReference type="AlphaFoldDB" id="B0MHN5"/>
<dbReference type="Pfam" id="PF03272">
    <property type="entry name" value="Mucin_bdg"/>
    <property type="match status" value="2"/>
</dbReference>
<dbReference type="STRING" id="411490.ANACAC_02997"/>
<feature type="domain" description="DUF6273" evidence="2">
    <location>
        <begin position="136"/>
        <end position="275"/>
    </location>
</feature>
<dbReference type="InterPro" id="IPR004954">
    <property type="entry name" value="Mucin-bd"/>
</dbReference>
<organism evidence="3 4">
    <name type="scientific">Anaerostipes caccae (strain DSM 14662 / CCUG 47493 / JCM 13470 / NCIMB 13811 / L1-92)</name>
    <dbReference type="NCBI Taxonomy" id="411490"/>
    <lineage>
        <taxon>Bacteria</taxon>
        <taxon>Bacillati</taxon>
        <taxon>Bacillota</taxon>
        <taxon>Clostridia</taxon>
        <taxon>Lachnospirales</taxon>
        <taxon>Lachnospiraceae</taxon>
        <taxon>Anaerostipes</taxon>
    </lineage>
</organism>
<protein>
    <submittedName>
        <fullName evidence="3">Phage tail component domain protein</fullName>
    </submittedName>
</protein>
<dbReference type="Proteomes" id="UP000004935">
    <property type="component" value="Unassembled WGS sequence"/>
</dbReference>
<sequence length="653" mass="73667">MISINEGKEKIMRKEAVKAAAWLMSACLLMGSLPASPGRTRKVSAAEPEIEGFATKEELLTDYSLSGAADKKVQKVMFGQNGRGAAQSWYIAGKDPAEENGLVLFAATPLKERQWFYSPRVTHAYEANWRCEYKNNPSQVNGNHYGGSEIRSVLKDMSSDPSYFSGAEQRVMRETAIRTADQENGSIYTTKDKLYLAQGELGSKQISVGTNEESNVNKGLKISLNQYQDGSGDWFWLRSPCSWYDLCVLAARSGSAVDYHSISINNAHHVAPALQMNLSSVIFASSAPAASFEGNQRTKGRALTMRYDAGRSLGSETILNQEKVEIRGVAGNRYLVVQNKNGAWRKKVERETTVSAKDVMIDGVTLNSFKNCKVWLEKTDADRITRATRPNQTETPSAKQTFDFYGIGTSAGKDVHFAQLEYAGGDHAILHGLNEYGSQIHPYFTGRYAYIKVRSKEGKLLFFKEYKGTDWTQKHDTKIPMPEDARVSIYHAEPDRLQTNSDDSLKKNAFKNTYIYVVKDHKLVSQKLEKQQFEFLGLGDWEFAKMDIIGGSAWIDTNYTDYGPHCYFQNQVYASIIIKDQNGKVIKKKEYIGQKNEPVGSEDILLDEGYTVTIYHAEPNRLRTNNDQQLKQHMKENTFSYIYKNQKLEEIKR</sequence>
<dbReference type="HOGENOM" id="CLU_419589_0_0_9"/>
<dbReference type="eggNOG" id="COG1404">
    <property type="taxonomic scope" value="Bacteria"/>
</dbReference>
<dbReference type="Pfam" id="PF19789">
    <property type="entry name" value="DUF6273"/>
    <property type="match status" value="1"/>
</dbReference>
<gene>
    <name evidence="3" type="ORF">ANACAC_02997</name>
</gene>
<feature type="domain" description="Putative mucin/carbohydrate-binding" evidence="1">
    <location>
        <begin position="438"/>
        <end position="518"/>
    </location>
</feature>
<proteinExistence type="predicted"/>
<reference evidence="3" key="2">
    <citation type="submission" date="2013-11" db="EMBL/GenBank/DDBJ databases">
        <title>Draft genome sequence of Anaerostipes caccae (DSM 14662).</title>
        <authorList>
            <person name="Sudarsanam P."/>
            <person name="Ley R."/>
            <person name="Guruge J."/>
            <person name="Turnbaugh P.J."/>
            <person name="Mahowald M."/>
            <person name="Liep D."/>
            <person name="Gordon J."/>
        </authorList>
    </citation>
    <scope>NUCLEOTIDE SEQUENCE</scope>
    <source>
        <strain evidence="3">DSM 14662</strain>
    </source>
</reference>
<name>B0MHN5_ANACD</name>
<keyword evidence="4" id="KW-1185">Reference proteome</keyword>
<evidence type="ECO:0000259" key="1">
    <source>
        <dbReference type="Pfam" id="PF03272"/>
    </source>
</evidence>